<keyword evidence="1" id="KW-1133">Transmembrane helix</keyword>
<comment type="caution">
    <text evidence="2">The sequence shown here is derived from an EMBL/GenBank/DDBJ whole genome shotgun (WGS) entry which is preliminary data.</text>
</comment>
<dbReference type="RefSeq" id="WP_147703137.1">
    <property type="nucleotide sequence ID" value="NZ_VDUY01000002.1"/>
</dbReference>
<evidence type="ECO:0000313" key="2">
    <source>
        <dbReference type="EMBL" id="TXL66888.1"/>
    </source>
</evidence>
<dbReference type="EMBL" id="VDUY01000002">
    <property type="protein sequence ID" value="TXL66888.1"/>
    <property type="molecule type" value="Genomic_DNA"/>
</dbReference>
<reference evidence="2 3" key="1">
    <citation type="submission" date="2019-06" db="EMBL/GenBank/DDBJ databases">
        <title>Quisquiliibacterium sp. nov., isolated from a maize field.</title>
        <authorList>
            <person name="Lin S.-Y."/>
            <person name="Tsai C.-F."/>
            <person name="Young C.-C."/>
        </authorList>
    </citation>
    <scope>NUCLEOTIDE SEQUENCE [LARGE SCALE GENOMIC DNA]</scope>
    <source>
        <strain evidence="2 3">CC-CFT501</strain>
    </source>
</reference>
<evidence type="ECO:0000256" key="1">
    <source>
        <dbReference type="SAM" id="Phobius"/>
    </source>
</evidence>
<organism evidence="2 3">
    <name type="scientific">Zeimonas arvi</name>
    <dbReference type="NCBI Taxonomy" id="2498847"/>
    <lineage>
        <taxon>Bacteria</taxon>
        <taxon>Pseudomonadati</taxon>
        <taxon>Pseudomonadota</taxon>
        <taxon>Betaproteobacteria</taxon>
        <taxon>Burkholderiales</taxon>
        <taxon>Burkholderiaceae</taxon>
        <taxon>Zeimonas</taxon>
    </lineage>
</organism>
<name>A0A5C8P0Q4_9BURK</name>
<keyword evidence="3" id="KW-1185">Reference proteome</keyword>
<accession>A0A5C8P0Q4</accession>
<dbReference type="AlphaFoldDB" id="A0A5C8P0Q4"/>
<feature type="transmembrane region" description="Helical" evidence="1">
    <location>
        <begin position="48"/>
        <end position="66"/>
    </location>
</feature>
<feature type="transmembrane region" description="Helical" evidence="1">
    <location>
        <begin position="12"/>
        <end position="36"/>
    </location>
</feature>
<keyword evidence="1" id="KW-0812">Transmembrane</keyword>
<dbReference type="Proteomes" id="UP000321548">
    <property type="component" value="Unassembled WGS sequence"/>
</dbReference>
<proteinExistence type="predicted"/>
<keyword evidence="1" id="KW-0472">Membrane</keyword>
<protein>
    <submittedName>
        <fullName evidence="2">Uncharacterized protein</fullName>
    </submittedName>
</protein>
<gene>
    <name evidence="2" type="ORF">FHP08_04475</name>
</gene>
<sequence length="71" mass="7924">MNVRTELKTPFRWFASLPVSIVALNSIMLGTITSAAEYDGWISWGHEASGLMLVPIVLWAVCVYATRGRRL</sequence>
<evidence type="ECO:0000313" key="3">
    <source>
        <dbReference type="Proteomes" id="UP000321548"/>
    </source>
</evidence>